<dbReference type="Proteomes" id="UP000300879">
    <property type="component" value="Chromosome"/>
</dbReference>
<gene>
    <name evidence="1" type="ORF">E6C60_0752</name>
</gene>
<dbReference type="AlphaFoldDB" id="A0A4P8XH40"/>
<protein>
    <submittedName>
        <fullName evidence="1">Uncharacterized protein</fullName>
    </submittedName>
</protein>
<organism evidence="1 2">
    <name type="scientific">Paenibacillus algicola</name>
    <dbReference type="NCBI Taxonomy" id="2565926"/>
    <lineage>
        <taxon>Bacteria</taxon>
        <taxon>Bacillati</taxon>
        <taxon>Bacillota</taxon>
        <taxon>Bacilli</taxon>
        <taxon>Bacillales</taxon>
        <taxon>Paenibacillaceae</taxon>
        <taxon>Paenibacillus</taxon>
    </lineage>
</organism>
<sequence length="37" mass="4544">MQEDNGFVFMTEKRDVLIFRVATVEEYDLLWRRHIEG</sequence>
<dbReference type="KEGG" id="palo:E6C60_0752"/>
<keyword evidence="2" id="KW-1185">Reference proteome</keyword>
<evidence type="ECO:0000313" key="1">
    <source>
        <dbReference type="EMBL" id="QCT01473.1"/>
    </source>
</evidence>
<name>A0A4P8XH40_9BACL</name>
<evidence type="ECO:0000313" key="2">
    <source>
        <dbReference type="Proteomes" id="UP000300879"/>
    </source>
</evidence>
<proteinExistence type="predicted"/>
<dbReference type="EMBL" id="CP040396">
    <property type="protein sequence ID" value="QCT01473.1"/>
    <property type="molecule type" value="Genomic_DNA"/>
</dbReference>
<reference evidence="1 2" key="1">
    <citation type="submission" date="2019-05" db="EMBL/GenBank/DDBJ databases">
        <authorList>
            <person name="Chen C."/>
        </authorList>
    </citation>
    <scope>NUCLEOTIDE SEQUENCE [LARGE SCALE GENOMIC DNA]</scope>
    <source>
        <strain evidence="1 2">HB172198</strain>
    </source>
</reference>
<accession>A0A4P8XH40</accession>